<gene>
    <name evidence="2" type="ORF">ELZ85_20045</name>
    <name evidence="1" type="ORF">ELZ87_19975</name>
</gene>
<dbReference type="AlphaFoldDB" id="A0A3Q9LWJ0"/>
<dbReference type="EMBL" id="CP034712">
    <property type="protein sequence ID" value="AZT21732.1"/>
    <property type="molecule type" value="Genomic_DNA"/>
</dbReference>
<proteinExistence type="predicted"/>
<reference evidence="2" key="1">
    <citation type="submission" date="2018-12" db="EMBL/GenBank/DDBJ databases">
        <title>Complete genome sequences of twenty non-typhoidal Salmonella isolates from Rwanda.</title>
        <authorList>
            <person name="Byukusenge M."/>
            <person name="Li L."/>
            <person name="Subhashinie K."/>
            <person name="Nzayirambaho M."/>
            <person name="Kuchipudi S.V."/>
            <person name="Jayarao B.M."/>
        </authorList>
    </citation>
    <scope>NUCLEOTIDE SEQUENCE</scope>
    <source>
        <strain evidence="2">RSE18</strain>
        <strain evidence="1">RSE20</strain>
    </source>
</reference>
<organism evidence="2">
    <name type="scientific">Salmonella enterica subsp. enterica serovar 43:a:1,7</name>
    <dbReference type="NCBI Taxonomy" id="2500155"/>
    <lineage>
        <taxon>Bacteria</taxon>
        <taxon>Pseudomonadati</taxon>
        <taxon>Pseudomonadota</taxon>
        <taxon>Gammaproteobacteria</taxon>
        <taxon>Enterobacterales</taxon>
        <taxon>Enterobacteriaceae</taxon>
        <taxon>Salmonella</taxon>
    </lineage>
</organism>
<protein>
    <submittedName>
        <fullName evidence="2">Uncharacterized protein</fullName>
    </submittedName>
</protein>
<sequence>MRPFLAYFNMHSSVSSTFPSKWVGIQFPKYITLFLLKHIPPKTTCYYSLRKYLSTQPEALMLENVIIR</sequence>
<evidence type="ECO:0000313" key="1">
    <source>
        <dbReference type="EMBL" id="AZT09326.1"/>
    </source>
</evidence>
<name>A0A3Q9LWJ0_SALET</name>
<dbReference type="EMBL" id="CP034711">
    <property type="protein sequence ID" value="AZT09326.1"/>
    <property type="molecule type" value="Genomic_DNA"/>
</dbReference>
<accession>A0A3Q9LWJ0</accession>
<evidence type="ECO:0000313" key="2">
    <source>
        <dbReference type="EMBL" id="AZT21732.1"/>
    </source>
</evidence>